<dbReference type="OMA" id="ITKSAGC"/>
<comment type="caution">
    <text evidence="3">The sequence shown here is derived from an EMBL/GenBank/DDBJ whole genome shotgun (WGS) entry which is preliminary data.</text>
</comment>
<dbReference type="AlphaFoldDB" id="G9NGU4"/>
<gene>
    <name evidence="3" type="ORF">TRIATDRAFT_51737</name>
</gene>
<evidence type="ECO:0000313" key="4">
    <source>
        <dbReference type="Proteomes" id="UP000005426"/>
    </source>
</evidence>
<dbReference type="Pfam" id="PF00106">
    <property type="entry name" value="adh_short"/>
    <property type="match status" value="1"/>
</dbReference>
<dbReference type="eggNOG" id="KOG1205">
    <property type="taxonomic scope" value="Eukaryota"/>
</dbReference>
<dbReference type="PANTHER" id="PTHR42901">
    <property type="entry name" value="ALCOHOL DEHYDROGENASE"/>
    <property type="match status" value="1"/>
</dbReference>
<accession>G9NGU4</accession>
<protein>
    <recommendedName>
        <fullName evidence="5">NAD(P)-binding protein</fullName>
    </recommendedName>
</protein>
<dbReference type="InterPro" id="IPR002347">
    <property type="entry name" value="SDR_fam"/>
</dbReference>
<evidence type="ECO:0008006" key="5">
    <source>
        <dbReference type="Google" id="ProtNLM"/>
    </source>
</evidence>
<dbReference type="HOGENOM" id="CLU_010194_8_0_1"/>
<dbReference type="CDD" id="cd05233">
    <property type="entry name" value="SDR_c"/>
    <property type="match status" value="1"/>
</dbReference>
<dbReference type="PANTHER" id="PTHR42901:SF1">
    <property type="entry name" value="ALCOHOL DEHYDROGENASE"/>
    <property type="match status" value="1"/>
</dbReference>
<reference evidence="3 4" key="1">
    <citation type="journal article" date="2011" name="Genome Biol.">
        <title>Comparative genome sequence analysis underscores mycoparasitism as the ancestral life style of Trichoderma.</title>
        <authorList>
            <person name="Kubicek C.P."/>
            <person name="Herrera-Estrella A."/>
            <person name="Seidl-Seiboth V."/>
            <person name="Martinez D.A."/>
            <person name="Druzhinina I.S."/>
            <person name="Thon M."/>
            <person name="Zeilinger S."/>
            <person name="Casas-Flores S."/>
            <person name="Horwitz B.A."/>
            <person name="Mukherjee P.K."/>
            <person name="Mukherjee M."/>
            <person name="Kredics L."/>
            <person name="Alcaraz L.D."/>
            <person name="Aerts A."/>
            <person name="Antal Z."/>
            <person name="Atanasova L."/>
            <person name="Cervantes-Badillo M.G."/>
            <person name="Challacombe J."/>
            <person name="Chertkov O."/>
            <person name="McCluskey K."/>
            <person name="Coulpier F."/>
            <person name="Deshpande N."/>
            <person name="von Doehren H."/>
            <person name="Ebbole D.J."/>
            <person name="Esquivel-Naranjo E.U."/>
            <person name="Fekete E."/>
            <person name="Flipphi M."/>
            <person name="Glaser F."/>
            <person name="Gomez-Rodriguez E.Y."/>
            <person name="Gruber S."/>
            <person name="Han C."/>
            <person name="Henrissat B."/>
            <person name="Hermosa R."/>
            <person name="Hernandez-Onate M."/>
            <person name="Karaffa L."/>
            <person name="Kosti I."/>
            <person name="Le Crom S."/>
            <person name="Lindquist E."/>
            <person name="Lucas S."/>
            <person name="Luebeck M."/>
            <person name="Luebeck P.S."/>
            <person name="Margeot A."/>
            <person name="Metz B."/>
            <person name="Misra M."/>
            <person name="Nevalainen H."/>
            <person name="Omann M."/>
            <person name="Packer N."/>
            <person name="Perrone G."/>
            <person name="Uresti-Rivera E.E."/>
            <person name="Salamov A."/>
            <person name="Schmoll M."/>
            <person name="Seiboth B."/>
            <person name="Shapiro H."/>
            <person name="Sukno S."/>
            <person name="Tamayo-Ramos J.A."/>
            <person name="Tisch D."/>
            <person name="Wiest A."/>
            <person name="Wilkinson H.H."/>
            <person name="Zhang M."/>
            <person name="Coutinho P.M."/>
            <person name="Kenerley C.M."/>
            <person name="Monte E."/>
            <person name="Baker S.E."/>
            <person name="Grigoriev I.V."/>
        </authorList>
    </citation>
    <scope>NUCLEOTIDE SEQUENCE [LARGE SCALE GENOMIC DNA]</scope>
    <source>
        <strain evidence="4">ATCC 20476 / IMI 206040</strain>
    </source>
</reference>
<dbReference type="InterPro" id="IPR036291">
    <property type="entry name" value="NAD(P)-bd_dom_sf"/>
</dbReference>
<keyword evidence="4" id="KW-1185">Reference proteome</keyword>
<dbReference type="Gene3D" id="3.40.50.720">
    <property type="entry name" value="NAD(P)-binding Rossmann-like Domain"/>
    <property type="match status" value="1"/>
</dbReference>
<dbReference type="STRING" id="452589.G9NGU4"/>
<evidence type="ECO:0000313" key="3">
    <source>
        <dbReference type="EMBL" id="EHK49843.1"/>
    </source>
</evidence>
<dbReference type="OrthoDB" id="1933717at2759"/>
<dbReference type="SUPFAM" id="SSF51735">
    <property type="entry name" value="NAD(P)-binding Rossmann-fold domains"/>
    <property type="match status" value="1"/>
</dbReference>
<dbReference type="GO" id="GO:0016491">
    <property type="term" value="F:oxidoreductase activity"/>
    <property type="evidence" value="ECO:0007669"/>
    <property type="project" value="UniProtKB-KW"/>
</dbReference>
<keyword evidence="2" id="KW-0560">Oxidoreductase</keyword>
<evidence type="ECO:0000256" key="1">
    <source>
        <dbReference type="ARBA" id="ARBA00006484"/>
    </source>
</evidence>
<comment type="similarity">
    <text evidence="1">Belongs to the short-chain dehydrogenases/reductases (SDR) family.</text>
</comment>
<dbReference type="EMBL" id="ABDG02000015">
    <property type="protein sequence ID" value="EHK49843.1"/>
    <property type="molecule type" value="Genomic_DNA"/>
</dbReference>
<organism evidence="3 4">
    <name type="scientific">Hypocrea atroviridis (strain ATCC 20476 / IMI 206040)</name>
    <name type="common">Trichoderma atroviride</name>
    <dbReference type="NCBI Taxonomy" id="452589"/>
    <lineage>
        <taxon>Eukaryota</taxon>
        <taxon>Fungi</taxon>
        <taxon>Dikarya</taxon>
        <taxon>Ascomycota</taxon>
        <taxon>Pezizomycotina</taxon>
        <taxon>Sordariomycetes</taxon>
        <taxon>Hypocreomycetidae</taxon>
        <taxon>Hypocreales</taxon>
        <taxon>Hypocreaceae</taxon>
        <taxon>Trichoderma</taxon>
    </lineage>
</organism>
<dbReference type="Proteomes" id="UP000005426">
    <property type="component" value="Unassembled WGS sequence"/>
</dbReference>
<evidence type="ECO:0000256" key="2">
    <source>
        <dbReference type="ARBA" id="ARBA00023002"/>
    </source>
</evidence>
<sequence length="308" mass="33766">MSNSTGAEAASNPDRFVYHQLFTPNFYHDVYPSIEPENPQLKQDGRIILITGASGPIASVGPLQFFAKAGAKEIILSARRLDVLESLKKEIANINSAVEIDCIQGDLTSEEDVNSLWNDSIEKFGTINVVISCAASRSQMKKIGDTDIQGWWSDFETNVKALYLLARHTANLKSESPATFINVTSSMAIETIPTRSNYAITKSAGCRLIEYLHTEHPNVRAFNLHPGIVPNGVQFTMLSGANVDTAALSAGVSLYLTTPQAEFLRGRFISANWAIDDLEAKKDEIVKQNLLTTYIRAKFGPGGHFAQQ</sequence>
<proteinExistence type="inferred from homology"/>
<name>G9NGU4_HYPAI</name>